<dbReference type="PANTHER" id="PTHR15032">
    <property type="entry name" value="N-ACYL-PHOSPHATIDYLETHANOLAMINE-HYDROLYZING PHOSPHOLIPASE D"/>
    <property type="match status" value="1"/>
</dbReference>
<dbReference type="Pfam" id="PF12706">
    <property type="entry name" value="Lactamase_B_2"/>
    <property type="match status" value="1"/>
</dbReference>
<dbReference type="EMBL" id="CP035107">
    <property type="protein sequence ID" value="QAR31756.1"/>
    <property type="molecule type" value="Genomic_DNA"/>
</dbReference>
<reference evidence="3 4" key="1">
    <citation type="submission" date="2019-01" db="EMBL/GenBank/DDBJ databases">
        <title>Whole Genome of Ornithobacterium rhinotracheale FARPER-174b.</title>
        <authorList>
            <person name="Tataje-Lavanda L.A."/>
            <person name="Montalvan A."/>
            <person name="Montesinos R."/>
            <person name="Zimic M."/>
            <person name="Fernandez-Sanchez M."/>
            <person name="Fernandez-Diaz M."/>
        </authorList>
    </citation>
    <scope>NUCLEOTIDE SEQUENCE [LARGE SCALE GENOMIC DNA]</scope>
    <source>
        <strain evidence="3 4">FARPER-174b</strain>
    </source>
</reference>
<dbReference type="PANTHER" id="PTHR15032:SF4">
    <property type="entry name" value="N-ACYL-PHOSPHATIDYLETHANOLAMINE-HYDROLYZING PHOSPHOLIPASE D"/>
    <property type="match status" value="1"/>
</dbReference>
<dbReference type="GO" id="GO:0008270">
    <property type="term" value="F:zinc ion binding"/>
    <property type="evidence" value="ECO:0007669"/>
    <property type="project" value="InterPro"/>
</dbReference>
<dbReference type="GO" id="GO:0070290">
    <property type="term" value="F:N-acylphosphatidylethanolamine-specific phospholipase D activity"/>
    <property type="evidence" value="ECO:0007669"/>
    <property type="project" value="InterPro"/>
</dbReference>
<keyword evidence="1" id="KW-1133">Transmembrane helix</keyword>
<organism evidence="3 4">
    <name type="scientific">Ornithobacterium rhinotracheale</name>
    <dbReference type="NCBI Taxonomy" id="28251"/>
    <lineage>
        <taxon>Bacteria</taxon>
        <taxon>Pseudomonadati</taxon>
        <taxon>Bacteroidota</taxon>
        <taxon>Flavobacteriia</taxon>
        <taxon>Flavobacteriales</taxon>
        <taxon>Weeksellaceae</taxon>
        <taxon>Ornithobacterium</taxon>
    </lineage>
</organism>
<dbReference type="Gene3D" id="3.60.15.10">
    <property type="entry name" value="Ribonuclease Z/Hydroxyacylglutathione hydrolase-like"/>
    <property type="match status" value="1"/>
</dbReference>
<keyword evidence="1" id="KW-0812">Transmembrane</keyword>
<name>A0A3R5Y4V5_ORNRH</name>
<gene>
    <name evidence="3" type="ORF">EQP59_10590</name>
</gene>
<feature type="transmembrane region" description="Helical" evidence="1">
    <location>
        <begin position="6"/>
        <end position="24"/>
    </location>
</feature>
<evidence type="ECO:0000259" key="2">
    <source>
        <dbReference type="Pfam" id="PF12706"/>
    </source>
</evidence>
<protein>
    <submittedName>
        <fullName evidence="3">MBL fold metallo-hydrolase</fullName>
    </submittedName>
</protein>
<evidence type="ECO:0000256" key="1">
    <source>
        <dbReference type="SAM" id="Phobius"/>
    </source>
</evidence>
<proteinExistence type="predicted"/>
<dbReference type="AlphaFoldDB" id="A0A3R5Y4V5"/>
<keyword evidence="3" id="KW-0378">Hydrolase</keyword>
<accession>A0A3R5Y4V5</accession>
<dbReference type="InterPro" id="IPR024884">
    <property type="entry name" value="NAPE-PLD"/>
</dbReference>
<dbReference type="SUPFAM" id="SSF56281">
    <property type="entry name" value="Metallo-hydrolase/oxidoreductase"/>
    <property type="match status" value="1"/>
</dbReference>
<dbReference type="PIRSF" id="PIRSF038896">
    <property type="entry name" value="NAPE-PLD"/>
    <property type="match status" value="1"/>
</dbReference>
<dbReference type="OrthoDB" id="9805728at2"/>
<dbReference type="Proteomes" id="UP000287701">
    <property type="component" value="Chromosome"/>
</dbReference>
<evidence type="ECO:0000313" key="4">
    <source>
        <dbReference type="Proteomes" id="UP000287701"/>
    </source>
</evidence>
<dbReference type="GO" id="GO:0005737">
    <property type="term" value="C:cytoplasm"/>
    <property type="evidence" value="ECO:0007669"/>
    <property type="project" value="TreeGrafter"/>
</dbReference>
<evidence type="ECO:0000313" key="3">
    <source>
        <dbReference type="EMBL" id="QAR31756.1"/>
    </source>
</evidence>
<keyword evidence="1" id="KW-0472">Membrane</keyword>
<sequence>MIKKMLYFILALVAIVLIGGLVFINQAKFGKLPAGERLARIEQSPNYKNGKFQNLSPTPTLSNPDKSMLASLWEFLFNKPKNIKPSAPIPHIKTDLRTLPTDQEIAVWLGHSSYLIQTHGKRFLIDPVLVSGSPVGFSNPMFDGSNPFAPEDLPEVDFLIITHDHWDHLDYDTVKTLKGKVGKIICPLGVGAHFEHWGFPAEIILEMDWNQHADLGSGFSVDCLPTRHASGRGLMQNKSLWASFMLQTPTQHIFIGGDSGYDTHFAQIAQRFPNIDIAFLENGQYNTDWAYIHLLPEDLVRVAQTLHPKRIIAVHNSKFALARHPWDEPMELFYQASQQHHFPLSTPQIGEIIQLNNPEQHFEKWW</sequence>
<feature type="domain" description="Metallo-beta-lactamase" evidence="2">
    <location>
        <begin position="122"/>
        <end position="315"/>
    </location>
</feature>
<dbReference type="InterPro" id="IPR036866">
    <property type="entry name" value="RibonucZ/Hydroxyglut_hydro"/>
</dbReference>
<dbReference type="InterPro" id="IPR001279">
    <property type="entry name" value="Metallo-B-lactamas"/>
</dbReference>